<dbReference type="EMBL" id="SAYG01000009">
    <property type="protein sequence ID" value="TXJ44357.1"/>
    <property type="molecule type" value="Genomic_DNA"/>
</dbReference>
<protein>
    <recommendedName>
        <fullName evidence="1">Dynamin N-terminal domain-containing protein</fullName>
    </recommendedName>
</protein>
<organism evidence="2 3">
    <name type="scientific">Brachyspira aalborgi</name>
    <dbReference type="NCBI Taxonomy" id="29522"/>
    <lineage>
        <taxon>Bacteria</taxon>
        <taxon>Pseudomonadati</taxon>
        <taxon>Spirochaetota</taxon>
        <taxon>Spirochaetia</taxon>
        <taxon>Brachyspirales</taxon>
        <taxon>Brachyspiraceae</taxon>
        <taxon>Brachyspira</taxon>
    </lineage>
</organism>
<dbReference type="InterPro" id="IPR045063">
    <property type="entry name" value="Dynamin_N"/>
</dbReference>
<dbReference type="SUPFAM" id="SSF52540">
    <property type="entry name" value="P-loop containing nucleoside triphosphate hydrolases"/>
    <property type="match status" value="1"/>
</dbReference>
<accession>A0A5C8F265</accession>
<dbReference type="InterPro" id="IPR027417">
    <property type="entry name" value="P-loop_NTPase"/>
</dbReference>
<dbReference type="Proteomes" id="UP000324574">
    <property type="component" value="Unassembled WGS sequence"/>
</dbReference>
<feature type="domain" description="Dynamin N-terminal" evidence="1">
    <location>
        <begin position="7"/>
        <end position="84"/>
    </location>
</feature>
<gene>
    <name evidence="2" type="ORF">EPJ70_09015</name>
</gene>
<dbReference type="RefSeq" id="WP_147527052.1">
    <property type="nucleotide sequence ID" value="NZ_SAYG01000009.1"/>
</dbReference>
<proteinExistence type="predicted"/>
<name>A0A5C8F265_9SPIR</name>
<evidence type="ECO:0000259" key="1">
    <source>
        <dbReference type="Pfam" id="PF00350"/>
    </source>
</evidence>
<sequence>MPLKVPIVGDFSSGKSSLLNKFMGKDILEVNIKPETAVPAELYYSEEKYDIGVDKDNNQIKLDNVKSENIKNYLYIKRYINSENLKKI</sequence>
<comment type="caution">
    <text evidence="2">The sequence shown here is derived from an EMBL/GenBank/DDBJ whole genome shotgun (WGS) entry which is preliminary data.</text>
</comment>
<dbReference type="Gene3D" id="3.40.50.300">
    <property type="entry name" value="P-loop containing nucleotide triphosphate hydrolases"/>
    <property type="match status" value="1"/>
</dbReference>
<dbReference type="AlphaFoldDB" id="A0A5C8F265"/>
<reference evidence="2 3" key="1">
    <citation type="journal article" date="1992" name="Lakartidningen">
        <title>[Penicillin V and not amoxicillin is the first choice preparation in acute otitis].</title>
        <authorList>
            <person name="Kamme C."/>
            <person name="Lundgren K."/>
            <person name="Prellner K."/>
        </authorList>
    </citation>
    <scope>NUCLEOTIDE SEQUENCE [LARGE SCALE GENOMIC DNA]</scope>
    <source>
        <strain evidence="2 3">PC3714II</strain>
    </source>
</reference>
<dbReference type="Pfam" id="PF00350">
    <property type="entry name" value="Dynamin_N"/>
    <property type="match status" value="1"/>
</dbReference>
<evidence type="ECO:0000313" key="3">
    <source>
        <dbReference type="Proteomes" id="UP000324574"/>
    </source>
</evidence>
<evidence type="ECO:0000313" key="2">
    <source>
        <dbReference type="EMBL" id="TXJ44357.1"/>
    </source>
</evidence>